<dbReference type="OrthoDB" id="9814453at2"/>
<gene>
    <name evidence="1" type="ORF">COMA1_11115</name>
</gene>
<organism evidence="1 2">
    <name type="scientific">Candidatus Nitrospira nitrosa</name>
    <dbReference type="NCBI Taxonomy" id="1742972"/>
    <lineage>
        <taxon>Bacteria</taxon>
        <taxon>Pseudomonadati</taxon>
        <taxon>Nitrospirota</taxon>
        <taxon>Nitrospiria</taxon>
        <taxon>Nitrospirales</taxon>
        <taxon>Nitrospiraceae</taxon>
        <taxon>Nitrospira</taxon>
    </lineage>
</organism>
<dbReference type="Proteomes" id="UP000199032">
    <property type="component" value="Unassembled WGS sequence"/>
</dbReference>
<protein>
    <submittedName>
        <fullName evidence="1">Uncharacterized protein</fullName>
    </submittedName>
</protein>
<reference evidence="1 2" key="1">
    <citation type="submission" date="2015-10" db="EMBL/GenBank/DDBJ databases">
        <authorList>
            <person name="Gilbert D.G."/>
        </authorList>
    </citation>
    <scope>NUCLEOTIDE SEQUENCE [LARGE SCALE GENOMIC DNA]</scope>
    <source>
        <strain evidence="1">COMA1</strain>
    </source>
</reference>
<dbReference type="RefSeq" id="WP_090744840.1">
    <property type="nucleotide sequence ID" value="NZ_CZQA01000001.1"/>
</dbReference>
<keyword evidence="2" id="KW-1185">Reference proteome</keyword>
<proteinExistence type="predicted"/>
<accession>A0A0S4LBX5</accession>
<evidence type="ECO:0000313" key="2">
    <source>
        <dbReference type="Proteomes" id="UP000199032"/>
    </source>
</evidence>
<dbReference type="EMBL" id="CZQA01000001">
    <property type="protein sequence ID" value="CUS33364.1"/>
    <property type="molecule type" value="Genomic_DNA"/>
</dbReference>
<dbReference type="AlphaFoldDB" id="A0A0S4LBX5"/>
<evidence type="ECO:0000313" key="1">
    <source>
        <dbReference type="EMBL" id="CUS33364.1"/>
    </source>
</evidence>
<name>A0A0S4LBX5_9BACT</name>
<sequence length="87" mass="9688">MLVAAIIERVHLALQEYGKDCSMEEVVGLCPDLTWNQVYLAIDYLNKTGMVRVALDPDRTYMIQVYPALSEPPQVASQQSSVQKASS</sequence>